<keyword evidence="3 8" id="KW-0238">DNA-binding</keyword>
<dbReference type="EMBL" id="JBBPBK010000002">
    <property type="protein sequence ID" value="KAK9289576.1"/>
    <property type="molecule type" value="Genomic_DNA"/>
</dbReference>
<evidence type="ECO:0000256" key="3">
    <source>
        <dbReference type="ARBA" id="ARBA00023125"/>
    </source>
</evidence>
<evidence type="ECO:0000313" key="11">
    <source>
        <dbReference type="Proteomes" id="UP001415857"/>
    </source>
</evidence>
<dbReference type="Proteomes" id="UP001415857">
    <property type="component" value="Unassembled WGS sequence"/>
</dbReference>
<evidence type="ECO:0000256" key="9">
    <source>
        <dbReference type="SAM" id="MobiDB-lite"/>
    </source>
</evidence>
<dbReference type="PROSITE" id="PS00686">
    <property type="entry name" value="NFYA_HAP2_1"/>
    <property type="match status" value="1"/>
</dbReference>
<dbReference type="GO" id="GO:0003677">
    <property type="term" value="F:DNA binding"/>
    <property type="evidence" value="ECO:0007669"/>
    <property type="project" value="UniProtKB-KW"/>
</dbReference>
<sequence>MTMQAVYFKEHGGIVHNPIGQLSSAASVPWWSAFGPQSVNGEPSGQSKFLSMEHPSGGDQLTATKHEERGTEQGAEKGHMTQFTIFPVSHSADRKNSGDGQKPQQLQAAISMQSALPEYRARFELGFGQSMICAKYPYVDQCYGVFSAYGPQITGRVMLPLNLTTDDGPIYVNAKQYHGIIRRRQSRAKAELDNKLIRGRKPYMHESRHRHAMRRPRGCGGRFLNTKELNNGKGGIDMKKASDGQLSQPTRSQSSEVLQSDSGTMNSSKEANGSGSNLSGSEVTSMYSRGDLDRFPINHLRPSVHSFSDMMDSGHGIVLPSKWVAAADNCCNLKV</sequence>
<dbReference type="PROSITE" id="PS51152">
    <property type="entry name" value="NFYA_HAP2_2"/>
    <property type="match status" value="1"/>
</dbReference>
<feature type="region of interest" description="Disordered" evidence="9">
    <location>
        <begin position="39"/>
        <end position="76"/>
    </location>
</feature>
<evidence type="ECO:0000256" key="1">
    <source>
        <dbReference type="ARBA" id="ARBA00004123"/>
    </source>
</evidence>
<evidence type="ECO:0000313" key="10">
    <source>
        <dbReference type="EMBL" id="KAK9289576.1"/>
    </source>
</evidence>
<keyword evidence="11" id="KW-1185">Reference proteome</keyword>
<comment type="subunit">
    <text evidence="7">Heterotrimeric transcription factor composed of three components, NF-YA, NF-YB and NF-YC. NF-YB and NF-YC must interact and dimerize for NF-YA association and DNA binding.</text>
</comment>
<dbReference type="PANTHER" id="PTHR12632">
    <property type="entry name" value="TRANSCRIPTION FACTOR NF-Y ALPHA-RELATED"/>
    <property type="match status" value="1"/>
</dbReference>
<evidence type="ECO:0000256" key="2">
    <source>
        <dbReference type="ARBA" id="ARBA00023015"/>
    </source>
</evidence>
<evidence type="ECO:0000256" key="4">
    <source>
        <dbReference type="ARBA" id="ARBA00023159"/>
    </source>
</evidence>
<feature type="region of interest" description="Disordered" evidence="9">
    <location>
        <begin position="205"/>
        <end position="284"/>
    </location>
</feature>
<dbReference type="Pfam" id="PF02045">
    <property type="entry name" value="CBFB_NFYA"/>
    <property type="match status" value="1"/>
</dbReference>
<dbReference type="GO" id="GO:0016602">
    <property type="term" value="C:CCAAT-binding factor complex"/>
    <property type="evidence" value="ECO:0007669"/>
    <property type="project" value="InterPro"/>
</dbReference>
<evidence type="ECO:0000256" key="5">
    <source>
        <dbReference type="ARBA" id="ARBA00023163"/>
    </source>
</evidence>
<feature type="compositionally biased region" description="Polar residues" evidence="9">
    <location>
        <begin position="39"/>
        <end position="49"/>
    </location>
</feature>
<accession>A0AAP0S8R6</accession>
<feature type="compositionally biased region" description="Polar residues" evidence="9">
    <location>
        <begin position="244"/>
        <end position="284"/>
    </location>
</feature>
<organism evidence="10 11">
    <name type="scientific">Liquidambar formosana</name>
    <name type="common">Formosan gum</name>
    <dbReference type="NCBI Taxonomy" id="63359"/>
    <lineage>
        <taxon>Eukaryota</taxon>
        <taxon>Viridiplantae</taxon>
        <taxon>Streptophyta</taxon>
        <taxon>Embryophyta</taxon>
        <taxon>Tracheophyta</taxon>
        <taxon>Spermatophyta</taxon>
        <taxon>Magnoliopsida</taxon>
        <taxon>eudicotyledons</taxon>
        <taxon>Gunneridae</taxon>
        <taxon>Pentapetalae</taxon>
        <taxon>Saxifragales</taxon>
        <taxon>Altingiaceae</taxon>
        <taxon>Liquidambar</taxon>
    </lineage>
</organism>
<dbReference type="AlphaFoldDB" id="A0AAP0S8R6"/>
<feature type="compositionally biased region" description="Basic residues" evidence="9">
    <location>
        <begin position="205"/>
        <end position="217"/>
    </location>
</feature>
<dbReference type="InterPro" id="IPR001289">
    <property type="entry name" value="NFYA"/>
</dbReference>
<dbReference type="SMART" id="SM00521">
    <property type="entry name" value="CBF"/>
    <property type="match status" value="1"/>
</dbReference>
<comment type="function">
    <text evidence="8">Component of the sequence-specific heterotrimeric transcription factor (NF-Y) which specifically recognizes a 5'-CCAAT-3' box motif found in the promoters of its target genes.</text>
</comment>
<protein>
    <recommendedName>
        <fullName evidence="8">Nuclear transcription factor Y subunit</fullName>
    </recommendedName>
</protein>
<evidence type="ECO:0000256" key="8">
    <source>
        <dbReference type="RuleBase" id="RU367155"/>
    </source>
</evidence>
<keyword evidence="4" id="KW-0010">Activator</keyword>
<comment type="subcellular location">
    <subcellularLocation>
        <location evidence="1 8">Nucleus</location>
    </subcellularLocation>
</comment>
<feature type="compositionally biased region" description="Basic and acidic residues" evidence="9">
    <location>
        <begin position="64"/>
        <end position="76"/>
    </location>
</feature>
<dbReference type="GO" id="GO:0003700">
    <property type="term" value="F:DNA-binding transcription factor activity"/>
    <property type="evidence" value="ECO:0007669"/>
    <property type="project" value="UniProtKB-UniRule"/>
</dbReference>
<comment type="similarity">
    <text evidence="8">Belongs to the NFYA/HAP2 subunit family.</text>
</comment>
<comment type="caution">
    <text evidence="10">The sequence shown here is derived from an EMBL/GenBank/DDBJ whole genome shotgun (WGS) entry which is preliminary data.</text>
</comment>
<evidence type="ECO:0000256" key="6">
    <source>
        <dbReference type="ARBA" id="ARBA00023242"/>
    </source>
</evidence>
<keyword evidence="2 8" id="KW-0805">Transcription regulation</keyword>
<dbReference type="InterPro" id="IPR018362">
    <property type="entry name" value="CCAAT-binding_factor_CS"/>
</dbReference>
<evidence type="ECO:0000256" key="7">
    <source>
        <dbReference type="ARBA" id="ARBA00025911"/>
    </source>
</evidence>
<dbReference type="Gene3D" id="6.10.250.2430">
    <property type="match status" value="1"/>
</dbReference>
<gene>
    <name evidence="10" type="ORF">L1049_007732</name>
</gene>
<proteinExistence type="inferred from homology"/>
<name>A0AAP0S8R6_LIQFO</name>
<keyword evidence="5 8" id="KW-0804">Transcription</keyword>
<keyword evidence="6 8" id="KW-0539">Nucleus</keyword>
<dbReference type="PRINTS" id="PR00616">
    <property type="entry name" value="CCAATSUBUNTB"/>
</dbReference>
<reference evidence="10 11" key="1">
    <citation type="journal article" date="2024" name="Plant J.">
        <title>Genome sequences and population genomics reveal climatic adaptation and genomic divergence between two closely related sweetgum species.</title>
        <authorList>
            <person name="Xu W.Q."/>
            <person name="Ren C.Q."/>
            <person name="Zhang X.Y."/>
            <person name="Comes H.P."/>
            <person name="Liu X.H."/>
            <person name="Li Y.G."/>
            <person name="Kettle C.J."/>
            <person name="Jalonen R."/>
            <person name="Gaisberger H."/>
            <person name="Ma Y.Z."/>
            <person name="Qiu Y.X."/>
        </authorList>
    </citation>
    <scope>NUCLEOTIDE SEQUENCE [LARGE SCALE GENOMIC DNA]</scope>
    <source>
        <strain evidence="10">Hangzhou</strain>
    </source>
</reference>